<sequence length="339" mass="37667">MDTVSPSKKASGKGMVWLIAILVVAVVIAFLWWWNYRKYITTDDANLDSFRVSVAAQVMAPMLKQYVWEGDTVKAGRVLAELDSSTVVAKLQEAVARREQMIANLKLDKENLNTAIKNLSLAEISYHQAEVNFERDKKLYGKDAVSQETFQNTEDIYKSTRIKVEVAKDQIKVSQAQIAAGEAAIASANAAIESTRVSLGYYRVIAPVDGVIAKRWSLPGDIIQPGQTLFTINEGKDLWVAVYLEETKYRNIRLGQPADFTLDAFPDLMFSGKIFYIGTNTASEFSLIPPSNASGNYTKVAQRIPLKISVEKAMKKKEKVAMPRLVSGMSATVKIIKEK</sequence>
<feature type="coiled-coil region" evidence="5">
    <location>
        <begin position="88"/>
        <end position="122"/>
    </location>
</feature>
<dbReference type="HOGENOM" id="CLU_018816_15_1_10"/>
<dbReference type="Gene3D" id="2.40.50.100">
    <property type="match status" value="1"/>
</dbReference>
<dbReference type="GO" id="GO:0016020">
    <property type="term" value="C:membrane"/>
    <property type="evidence" value="ECO:0007669"/>
    <property type="project" value="UniProtKB-SubCell"/>
</dbReference>
<feature type="domain" description="Multidrug resistance protein MdtA-like barrel-sandwich hybrid" evidence="7">
    <location>
        <begin position="52"/>
        <end position="232"/>
    </location>
</feature>
<dbReference type="PANTHER" id="PTHR30386:SF26">
    <property type="entry name" value="TRANSPORT PROTEIN COMB"/>
    <property type="match status" value="1"/>
</dbReference>
<evidence type="ECO:0000256" key="3">
    <source>
        <dbReference type="ARBA" id="ARBA00022989"/>
    </source>
</evidence>
<dbReference type="Pfam" id="PF25917">
    <property type="entry name" value="BSH_RND"/>
    <property type="match status" value="1"/>
</dbReference>
<dbReference type="InterPro" id="IPR058625">
    <property type="entry name" value="MdtA-like_BSH"/>
</dbReference>
<evidence type="ECO:0000256" key="2">
    <source>
        <dbReference type="ARBA" id="ARBA00022692"/>
    </source>
</evidence>
<comment type="subcellular location">
    <subcellularLocation>
        <location evidence="1">Membrane</location>
        <topology evidence="1">Single-pass membrane protein</topology>
    </subcellularLocation>
</comment>
<dbReference type="Gene3D" id="2.40.30.170">
    <property type="match status" value="1"/>
</dbReference>
<dbReference type="AlphaFoldDB" id="A0A0F5JS21"/>
<reference evidence="8 9" key="1">
    <citation type="submission" date="2013-04" db="EMBL/GenBank/DDBJ databases">
        <title>The Genome Sequence of Parabacteroides gordonii DSM 23371.</title>
        <authorList>
            <consortium name="The Broad Institute Genomics Platform"/>
            <person name="Earl A."/>
            <person name="Ward D."/>
            <person name="Feldgarden M."/>
            <person name="Gevers D."/>
            <person name="Martens E."/>
            <person name="Sakamoto M."/>
            <person name="Benno Y."/>
            <person name="Suzuki N."/>
            <person name="Matsunaga N."/>
            <person name="Koshihara K."/>
            <person name="Seki M."/>
            <person name="Komiya H."/>
            <person name="Walker B."/>
            <person name="Young S."/>
            <person name="Zeng Q."/>
            <person name="Gargeya S."/>
            <person name="Fitzgerald M."/>
            <person name="Haas B."/>
            <person name="Abouelleil A."/>
            <person name="Allen A.W."/>
            <person name="Alvarado L."/>
            <person name="Arachchi H.M."/>
            <person name="Berlin A.M."/>
            <person name="Chapman S.B."/>
            <person name="Gainer-Dewar J."/>
            <person name="Goldberg J."/>
            <person name="Griggs A."/>
            <person name="Gujja S."/>
            <person name="Hansen M."/>
            <person name="Howarth C."/>
            <person name="Imamovic A."/>
            <person name="Ireland A."/>
            <person name="Larimer J."/>
            <person name="McCowan C."/>
            <person name="Murphy C."/>
            <person name="Pearson M."/>
            <person name="Poon T.W."/>
            <person name="Priest M."/>
            <person name="Roberts A."/>
            <person name="Saif S."/>
            <person name="Shea T."/>
            <person name="Sisk P."/>
            <person name="Sykes S."/>
            <person name="Wortman J."/>
            <person name="Nusbaum C."/>
            <person name="Birren B."/>
        </authorList>
    </citation>
    <scope>NUCLEOTIDE SEQUENCE [LARGE SCALE GENOMIC DNA]</scope>
    <source>
        <strain evidence="8 9">MS-1</strain>
    </source>
</reference>
<dbReference type="PATRIC" id="fig|1203610.3.peg.409"/>
<dbReference type="GO" id="GO:0055085">
    <property type="term" value="P:transmembrane transport"/>
    <property type="evidence" value="ECO:0007669"/>
    <property type="project" value="InterPro"/>
</dbReference>
<keyword evidence="5" id="KW-0175">Coiled coil</keyword>
<dbReference type="Gene3D" id="1.10.287.470">
    <property type="entry name" value="Helix hairpin bin"/>
    <property type="match status" value="1"/>
</dbReference>
<keyword evidence="9" id="KW-1185">Reference proteome</keyword>
<dbReference type="STRING" id="1203610.HMPREF1536_00390"/>
<dbReference type="RefSeq" id="WP_028730452.1">
    <property type="nucleotide sequence ID" value="NZ_KE386766.1"/>
</dbReference>
<dbReference type="Proteomes" id="UP000033035">
    <property type="component" value="Unassembled WGS sequence"/>
</dbReference>
<accession>A0A0F5JS21</accession>
<feature type="transmembrane region" description="Helical" evidence="6">
    <location>
        <begin position="15"/>
        <end position="34"/>
    </location>
</feature>
<evidence type="ECO:0000256" key="4">
    <source>
        <dbReference type="ARBA" id="ARBA00023136"/>
    </source>
</evidence>
<dbReference type="EMBL" id="AQHW01000002">
    <property type="protein sequence ID" value="KKB60509.1"/>
    <property type="molecule type" value="Genomic_DNA"/>
</dbReference>
<organism evidence="8 9">
    <name type="scientific">Parabacteroides gordonii MS-1 = DSM 23371</name>
    <dbReference type="NCBI Taxonomy" id="1203610"/>
    <lineage>
        <taxon>Bacteria</taxon>
        <taxon>Pseudomonadati</taxon>
        <taxon>Bacteroidota</taxon>
        <taxon>Bacteroidia</taxon>
        <taxon>Bacteroidales</taxon>
        <taxon>Tannerellaceae</taxon>
        <taxon>Parabacteroides</taxon>
    </lineage>
</organism>
<keyword evidence="2 6" id="KW-0812">Transmembrane</keyword>
<protein>
    <recommendedName>
        <fullName evidence="7">Multidrug resistance protein MdtA-like barrel-sandwich hybrid domain-containing protein</fullName>
    </recommendedName>
</protein>
<gene>
    <name evidence="8" type="ORF">HMPREF1536_00390</name>
</gene>
<name>A0A0F5JS21_9BACT</name>
<dbReference type="PANTHER" id="PTHR30386">
    <property type="entry name" value="MEMBRANE FUSION SUBUNIT OF EMRAB-TOLC MULTIDRUG EFFLUX PUMP"/>
    <property type="match status" value="1"/>
</dbReference>
<keyword evidence="3 6" id="KW-1133">Transmembrane helix</keyword>
<evidence type="ECO:0000256" key="5">
    <source>
        <dbReference type="SAM" id="Coils"/>
    </source>
</evidence>
<evidence type="ECO:0000256" key="6">
    <source>
        <dbReference type="SAM" id="Phobius"/>
    </source>
</evidence>
<dbReference type="SUPFAM" id="SSF111369">
    <property type="entry name" value="HlyD-like secretion proteins"/>
    <property type="match status" value="1"/>
</dbReference>
<evidence type="ECO:0000259" key="7">
    <source>
        <dbReference type="Pfam" id="PF25917"/>
    </source>
</evidence>
<proteinExistence type="predicted"/>
<evidence type="ECO:0000256" key="1">
    <source>
        <dbReference type="ARBA" id="ARBA00004167"/>
    </source>
</evidence>
<comment type="caution">
    <text evidence="8">The sequence shown here is derived from an EMBL/GenBank/DDBJ whole genome shotgun (WGS) entry which is preliminary data.</text>
</comment>
<evidence type="ECO:0000313" key="9">
    <source>
        <dbReference type="Proteomes" id="UP000033035"/>
    </source>
</evidence>
<keyword evidence="4 6" id="KW-0472">Membrane</keyword>
<dbReference type="InterPro" id="IPR050739">
    <property type="entry name" value="MFP"/>
</dbReference>
<evidence type="ECO:0000313" key="8">
    <source>
        <dbReference type="EMBL" id="KKB60509.1"/>
    </source>
</evidence>